<comment type="caution">
    <text evidence="2">The sequence shown here is derived from an EMBL/GenBank/DDBJ whole genome shotgun (WGS) entry which is preliminary data.</text>
</comment>
<sequence>MNGGKNDVEVPVGKSDKSVGKSDKAMKKSDKALEMNLNEEIEFHENGWLKVDDIVTHSLAKNQEHVASPSDKVRAELLGKEFELKDEVWEKIVEVTAMIEAEIEIEEENIETIDDVTLDMPLKRQKKPIALLHSPLDQ</sequence>
<accession>A0A8S0R035</accession>
<evidence type="ECO:0000313" key="3">
    <source>
        <dbReference type="Proteomes" id="UP000594638"/>
    </source>
</evidence>
<feature type="compositionally biased region" description="Basic and acidic residues" evidence="1">
    <location>
        <begin position="14"/>
        <end position="30"/>
    </location>
</feature>
<dbReference type="EMBL" id="CACTIH010002036">
    <property type="protein sequence ID" value="CAA2972051.1"/>
    <property type="molecule type" value="Genomic_DNA"/>
</dbReference>
<proteinExistence type="predicted"/>
<keyword evidence="3" id="KW-1185">Reference proteome</keyword>
<dbReference type="AlphaFoldDB" id="A0A8S0R035"/>
<evidence type="ECO:0000256" key="1">
    <source>
        <dbReference type="SAM" id="MobiDB-lite"/>
    </source>
</evidence>
<dbReference type="Gramene" id="OE9A083480T1">
    <property type="protein sequence ID" value="OE9A083480C1"/>
    <property type="gene ID" value="OE9A083480"/>
</dbReference>
<dbReference type="Proteomes" id="UP000594638">
    <property type="component" value="Unassembled WGS sequence"/>
</dbReference>
<gene>
    <name evidence="2" type="ORF">OLEA9_A083480</name>
</gene>
<name>A0A8S0R035_OLEEU</name>
<reference evidence="2 3" key="1">
    <citation type="submission" date="2019-12" db="EMBL/GenBank/DDBJ databases">
        <authorList>
            <person name="Alioto T."/>
            <person name="Alioto T."/>
            <person name="Gomez Garrido J."/>
        </authorList>
    </citation>
    <scope>NUCLEOTIDE SEQUENCE [LARGE SCALE GENOMIC DNA]</scope>
</reference>
<feature type="region of interest" description="Disordered" evidence="1">
    <location>
        <begin position="1"/>
        <end position="30"/>
    </location>
</feature>
<evidence type="ECO:0000313" key="2">
    <source>
        <dbReference type="EMBL" id="CAA2972051.1"/>
    </source>
</evidence>
<organism evidence="2 3">
    <name type="scientific">Olea europaea subsp. europaea</name>
    <dbReference type="NCBI Taxonomy" id="158383"/>
    <lineage>
        <taxon>Eukaryota</taxon>
        <taxon>Viridiplantae</taxon>
        <taxon>Streptophyta</taxon>
        <taxon>Embryophyta</taxon>
        <taxon>Tracheophyta</taxon>
        <taxon>Spermatophyta</taxon>
        <taxon>Magnoliopsida</taxon>
        <taxon>eudicotyledons</taxon>
        <taxon>Gunneridae</taxon>
        <taxon>Pentapetalae</taxon>
        <taxon>asterids</taxon>
        <taxon>lamiids</taxon>
        <taxon>Lamiales</taxon>
        <taxon>Oleaceae</taxon>
        <taxon>Oleeae</taxon>
        <taxon>Olea</taxon>
    </lineage>
</organism>
<protein>
    <submittedName>
        <fullName evidence="2">Uncharacterized protein</fullName>
    </submittedName>
</protein>